<keyword evidence="1" id="KW-0732">Signal</keyword>
<gene>
    <name evidence="5" type="primary">LOC111137784</name>
</gene>
<evidence type="ECO:0000259" key="2">
    <source>
        <dbReference type="Pfam" id="PF23069"/>
    </source>
</evidence>
<name>A0A8B8EYM0_CRAVI</name>
<dbReference type="PANTHER" id="PTHR22255">
    <property type="entry name" value="LP06548P"/>
    <property type="match status" value="1"/>
</dbReference>
<reference evidence="5" key="1">
    <citation type="submission" date="2025-08" db="UniProtKB">
        <authorList>
            <consortium name="RefSeq"/>
        </authorList>
    </citation>
    <scope>IDENTIFICATION</scope>
    <source>
        <tissue evidence="5">Whole sample</tissue>
    </source>
</reference>
<organism evidence="4 5">
    <name type="scientific">Crassostrea virginica</name>
    <name type="common">Eastern oyster</name>
    <dbReference type="NCBI Taxonomy" id="6565"/>
    <lineage>
        <taxon>Eukaryota</taxon>
        <taxon>Metazoa</taxon>
        <taxon>Spiralia</taxon>
        <taxon>Lophotrochozoa</taxon>
        <taxon>Mollusca</taxon>
        <taxon>Bivalvia</taxon>
        <taxon>Autobranchia</taxon>
        <taxon>Pteriomorphia</taxon>
        <taxon>Ostreida</taxon>
        <taxon>Ostreoidea</taxon>
        <taxon>Ostreidae</taxon>
        <taxon>Crassostrea</taxon>
    </lineage>
</organism>
<dbReference type="InterPro" id="IPR055472">
    <property type="entry name" value="DUF7044"/>
</dbReference>
<dbReference type="Proteomes" id="UP000694844">
    <property type="component" value="Chromosome 5"/>
</dbReference>
<protein>
    <submittedName>
        <fullName evidence="5">Uncharacterized protein LOC111137784 isoform X1</fullName>
    </submittedName>
</protein>
<dbReference type="Pfam" id="PF23071">
    <property type="entry name" value="DUF7044"/>
    <property type="match status" value="1"/>
</dbReference>
<dbReference type="RefSeq" id="XP_022345140.1">
    <property type="nucleotide sequence ID" value="XM_022489432.1"/>
</dbReference>
<sequence length="326" mass="37104">MMIAVRLLLVFLAVDEFGHPLFKRVLGRCNIPDYFHGDWYSFEYGRGTNTFVNADKWDSNKYATILNCEDIFIHPNPGLQQDGNNVTMLMVTSGGSDIDTCYMCVDVLWRTPNILQYRIENCITAIPGNKISLNDSCKSMNPSHGLPNTDVTYTMFKQRIEKISCVTTVEGVYQFSYEVDQGGGGICNHPDSQIKACQEPGSPYIDNEVFLMTYRKCLDVSTSKNQQIRYQCMGSWFAVKNGIGYTYAAIADTMEEDTREKFKCLMTLKNQRNVNDQIRWVMSRFPDCTSLSGVYRGPLKLVLTRSKPRKIGENLTRALPFHSVNQ</sequence>
<dbReference type="Pfam" id="PF23069">
    <property type="entry name" value="DUF7042"/>
    <property type="match status" value="1"/>
</dbReference>
<evidence type="ECO:0000313" key="5">
    <source>
        <dbReference type="RefSeq" id="XP_022345140.1"/>
    </source>
</evidence>
<proteinExistence type="predicted"/>
<feature type="signal peptide" evidence="1">
    <location>
        <begin position="1"/>
        <end position="18"/>
    </location>
</feature>
<dbReference type="OrthoDB" id="9982946at2759"/>
<accession>A0A8B8EYM0</accession>
<evidence type="ECO:0000256" key="1">
    <source>
        <dbReference type="SAM" id="SignalP"/>
    </source>
</evidence>
<feature type="chain" id="PRO_5034907965" evidence="1">
    <location>
        <begin position="19"/>
        <end position="326"/>
    </location>
</feature>
<feature type="domain" description="DUF7042" evidence="2">
    <location>
        <begin position="165"/>
        <end position="303"/>
    </location>
</feature>
<evidence type="ECO:0000259" key="3">
    <source>
        <dbReference type="Pfam" id="PF23071"/>
    </source>
</evidence>
<feature type="domain" description="DUF7044" evidence="3">
    <location>
        <begin position="28"/>
        <end position="139"/>
    </location>
</feature>
<keyword evidence="4" id="KW-1185">Reference proteome</keyword>
<dbReference type="PANTHER" id="PTHR22255:SF9">
    <property type="entry name" value="LP06548P"/>
    <property type="match status" value="1"/>
</dbReference>
<dbReference type="GeneID" id="111137784"/>
<dbReference type="AlphaFoldDB" id="A0A8B8EYM0"/>
<dbReference type="KEGG" id="cvn:111137784"/>
<dbReference type="InterPro" id="IPR055470">
    <property type="entry name" value="DUF7042"/>
</dbReference>
<evidence type="ECO:0000313" key="4">
    <source>
        <dbReference type="Proteomes" id="UP000694844"/>
    </source>
</evidence>